<accession>A0ACD4DJ99</accession>
<name>A0ACD4DJ99_9NOCA</name>
<evidence type="ECO:0000313" key="2">
    <source>
        <dbReference type="Proteomes" id="UP001156484"/>
    </source>
</evidence>
<protein>
    <submittedName>
        <fullName evidence="1">SDR family oxidoreductase</fullName>
    </submittedName>
</protein>
<organism evidence="1 2">
    <name type="scientific">Rhodococcus sacchari</name>
    <dbReference type="NCBI Taxonomy" id="2962047"/>
    <lineage>
        <taxon>Bacteria</taxon>
        <taxon>Bacillati</taxon>
        <taxon>Actinomycetota</taxon>
        <taxon>Actinomycetes</taxon>
        <taxon>Mycobacteriales</taxon>
        <taxon>Nocardiaceae</taxon>
        <taxon>Rhodococcus</taxon>
    </lineage>
</organism>
<reference evidence="1" key="1">
    <citation type="submission" date="2022-10" db="EMBL/GenBank/DDBJ databases">
        <title>Rhodococcus ferula Z13 complete genome.</title>
        <authorList>
            <person name="Long X."/>
            <person name="Zang M."/>
        </authorList>
    </citation>
    <scope>NUCLEOTIDE SEQUENCE</scope>
    <source>
        <strain evidence="1">Z13</strain>
    </source>
</reference>
<dbReference type="EMBL" id="CP107551">
    <property type="protein sequence ID" value="UYP20120.1"/>
    <property type="molecule type" value="Genomic_DNA"/>
</dbReference>
<sequence length="253" mass="26504">MGTLDGKIALITGAGQGIGRGVALALAREGAAVAVTGRTESKLVDTVEEIRALGGDAEPIVCDISDLDQVTATVQRTVDRFGGIDVLVLNASLNPLGPLLGLKPSLMDKAYRTGPLAALHAMQLVHPVMKARGGGSIVTMVTSAAVRWDTSGYGGYASVKEALRSLTRTAASEWGVDGIRVNAVAPHALSPGLKWWTETNPEEAAEFVKSIPLRRIGDPEQDIGRAVAWIVSDEARYLTGATVPLDGGQARWS</sequence>
<gene>
    <name evidence="1" type="ORF">OED52_06140</name>
</gene>
<keyword evidence="2" id="KW-1185">Reference proteome</keyword>
<dbReference type="Proteomes" id="UP001156484">
    <property type="component" value="Chromosome"/>
</dbReference>
<evidence type="ECO:0000313" key="1">
    <source>
        <dbReference type="EMBL" id="UYP20120.1"/>
    </source>
</evidence>
<proteinExistence type="predicted"/>